<keyword evidence="3" id="KW-1185">Reference proteome</keyword>
<comment type="caution">
    <text evidence="2">The sequence shown here is derived from an EMBL/GenBank/DDBJ whole genome shotgun (WGS) entry which is preliminary data.</text>
</comment>
<dbReference type="Pfam" id="PF24476">
    <property type="entry name" value="DUF7580"/>
    <property type="match status" value="1"/>
</dbReference>
<evidence type="ECO:0000259" key="1">
    <source>
        <dbReference type="Pfam" id="PF24476"/>
    </source>
</evidence>
<proteinExistence type="predicted"/>
<accession>A0AAN8MSZ9</accession>
<reference evidence="2 3" key="1">
    <citation type="submission" date="2019-10" db="EMBL/GenBank/DDBJ databases">
        <authorList>
            <person name="Palmer J.M."/>
        </authorList>
    </citation>
    <scope>NUCLEOTIDE SEQUENCE [LARGE SCALE GENOMIC DNA]</scope>
    <source>
        <strain evidence="2 3">TWF718</strain>
    </source>
</reference>
<dbReference type="InterPro" id="IPR056002">
    <property type="entry name" value="DUF7580"/>
</dbReference>
<sequence length="565" mass="63248">MEVAGLVLGALPIIYGAVQVYKDGKKGGNRFFQKRHGVKKLANSLLFHKGTLTEVVRKLLISSGCDDVLDLDENPFDYLMDPDIQGQLHDYLGAETGEVFVIKLGEACKNIQKITRSIAGLVPGVKEPTDDLYQIIDENKAQRAKQVDFVPRIKLVFKGADLEDGIKDLDATLDSLYRFIQITCDNRHPVAESPSRNASKLAVGFRRMQTLADNLHLAICRSWKIGCHARHQTKLFLDDRLELAVRMGARKKDPTSALSFRLVFGAESYPMKPLWHETTVEVTGREDEDDDTSMFAGTSGACRVTVVVPQILSVKPAVTIIDDICATIEAFTISQRRISFVIAKDHRIGSVQADLKVFNYFFHGDEISLGTLLSSCHTGSRSCLIPYDQRIPLALRLASNILQLFRTQWLQSSWSKDSIYFPVSISGTKRGPDFGKPFVSVPIDDGVRCRSAHNNTDIRDVVLELGILLLEIWHETTFESQYDLTTTQGLSRPRRTFAFDWVTNTGNPPPLLYIDAITYCISGIDHGESRYWDCEDPRLWKALCQNIITPLSKICKLWGGHGIGI</sequence>
<protein>
    <recommendedName>
        <fullName evidence="1">DUF7580 domain-containing protein</fullName>
    </recommendedName>
</protein>
<name>A0AAN8MSZ9_9PEZI</name>
<dbReference type="AlphaFoldDB" id="A0AAN8MSZ9"/>
<evidence type="ECO:0000313" key="3">
    <source>
        <dbReference type="Proteomes" id="UP001313282"/>
    </source>
</evidence>
<gene>
    <name evidence="2" type="ORF">TWF718_005003</name>
</gene>
<dbReference type="EMBL" id="JAVHNR010000002">
    <property type="protein sequence ID" value="KAK6351858.1"/>
    <property type="molecule type" value="Genomic_DNA"/>
</dbReference>
<evidence type="ECO:0000313" key="2">
    <source>
        <dbReference type="EMBL" id="KAK6351858.1"/>
    </source>
</evidence>
<dbReference type="Proteomes" id="UP001313282">
    <property type="component" value="Unassembled WGS sequence"/>
</dbReference>
<dbReference type="PANTHER" id="PTHR35186">
    <property type="entry name" value="ANK_REP_REGION DOMAIN-CONTAINING PROTEIN"/>
    <property type="match status" value="1"/>
</dbReference>
<organism evidence="2 3">
    <name type="scientific">Orbilia javanica</name>
    <dbReference type="NCBI Taxonomy" id="47235"/>
    <lineage>
        <taxon>Eukaryota</taxon>
        <taxon>Fungi</taxon>
        <taxon>Dikarya</taxon>
        <taxon>Ascomycota</taxon>
        <taxon>Pezizomycotina</taxon>
        <taxon>Orbiliomycetes</taxon>
        <taxon>Orbiliales</taxon>
        <taxon>Orbiliaceae</taxon>
        <taxon>Orbilia</taxon>
    </lineage>
</organism>
<feature type="domain" description="DUF7580" evidence="1">
    <location>
        <begin position="207"/>
        <end position="554"/>
    </location>
</feature>
<dbReference type="PANTHER" id="PTHR35186:SF4">
    <property type="entry name" value="PRION-INHIBITION AND PROPAGATION HELO DOMAIN-CONTAINING PROTEIN"/>
    <property type="match status" value="1"/>
</dbReference>